<dbReference type="Pfam" id="PF00698">
    <property type="entry name" value="Acyl_transf_1"/>
    <property type="match status" value="1"/>
</dbReference>
<organism evidence="3 4">
    <name type="scientific">Priapulus caudatus</name>
    <name type="common">Priapulid worm</name>
    <dbReference type="NCBI Taxonomy" id="37621"/>
    <lineage>
        <taxon>Eukaryota</taxon>
        <taxon>Metazoa</taxon>
        <taxon>Ecdysozoa</taxon>
        <taxon>Scalidophora</taxon>
        <taxon>Priapulida</taxon>
        <taxon>Priapulimorpha</taxon>
        <taxon>Priapulimorphida</taxon>
        <taxon>Priapulidae</taxon>
        <taxon>Priapulus</taxon>
    </lineage>
</organism>
<name>A0ABM1FAX4_PRICU</name>
<feature type="region of interest" description="Disordered" evidence="1">
    <location>
        <begin position="45"/>
        <end position="74"/>
    </location>
</feature>
<dbReference type="SUPFAM" id="SSF55048">
    <property type="entry name" value="Probable ACP-binding domain of malonyl-CoA ACP transacylase"/>
    <property type="match status" value="1"/>
</dbReference>
<gene>
    <name evidence="4 5" type="primary">LOC106821348</name>
</gene>
<reference evidence="4 5" key="1">
    <citation type="submission" date="2025-05" db="UniProtKB">
        <authorList>
            <consortium name="RefSeq"/>
        </authorList>
    </citation>
    <scope>IDENTIFICATION</scope>
</reference>
<dbReference type="SUPFAM" id="SSF52151">
    <property type="entry name" value="FabD/lysophospholipase-like"/>
    <property type="match status" value="1"/>
</dbReference>
<dbReference type="PANTHER" id="PTHR47170:SF2">
    <property type="entry name" value="MALONYL-COA:ACP TRANSACYLASE (MAT) DOMAIN-CONTAINING PROTEIN"/>
    <property type="match status" value="1"/>
</dbReference>
<dbReference type="InterPro" id="IPR052760">
    <property type="entry name" value="Mitochondrial_malonyltrans"/>
</dbReference>
<feature type="compositionally biased region" description="Polar residues" evidence="1">
    <location>
        <begin position="96"/>
        <end position="114"/>
    </location>
</feature>
<dbReference type="InterPro" id="IPR014043">
    <property type="entry name" value="Acyl_transferase_dom"/>
</dbReference>
<dbReference type="SMART" id="SM00827">
    <property type="entry name" value="PKS_AT"/>
    <property type="match status" value="1"/>
</dbReference>
<dbReference type="RefSeq" id="XP_014681595.1">
    <property type="nucleotide sequence ID" value="XM_014826109.1"/>
</dbReference>
<evidence type="ECO:0000259" key="2">
    <source>
        <dbReference type="SMART" id="SM00827"/>
    </source>
</evidence>
<protein>
    <submittedName>
        <fullName evidence="4 5">Probable malonyl-CoA-acyl carrier protein transacylase, mitochondrial</fullName>
    </submittedName>
</protein>
<dbReference type="RefSeq" id="XP_014681596.1">
    <property type="nucleotide sequence ID" value="XM_014826110.1"/>
</dbReference>
<dbReference type="Gene3D" id="3.40.366.10">
    <property type="entry name" value="Malonyl-Coenzyme A Acyl Carrier Protein, domain 2"/>
    <property type="match status" value="1"/>
</dbReference>
<evidence type="ECO:0000313" key="3">
    <source>
        <dbReference type="Proteomes" id="UP000695022"/>
    </source>
</evidence>
<evidence type="ECO:0000313" key="5">
    <source>
        <dbReference type="RefSeq" id="XP_014681596.1"/>
    </source>
</evidence>
<dbReference type="GeneID" id="106821348"/>
<dbReference type="PANTHER" id="PTHR47170">
    <property type="entry name" value="MALONYL-COA ACP TRANSACYLASE, ACP-BINDING"/>
    <property type="match status" value="1"/>
</dbReference>
<feature type="region of interest" description="Disordered" evidence="1">
    <location>
        <begin position="90"/>
        <end position="118"/>
    </location>
</feature>
<feature type="domain" description="Malonyl-CoA:ACP transacylase (MAT)" evidence="2">
    <location>
        <begin position="130"/>
        <end position="429"/>
    </location>
</feature>
<sequence>MLLRLFRRFTLHPNLSLHLPRNSQSVCVVCNNKFGLRSLYSSKQFRSPLNNNSDSRDEPQGGETQPQEQSPAKVDVKGLLDDAVVGEHEASHPSDAWTQSLYPDTTNPKQSQAAKSYRPNVDPCETSIFLFPGQGSQFVGMANGVLEYPNTLELFKVASDILKFDLLNLVSEGPKSQLDKTVNCQPALLVTSLAAVEKLRCTNPKAIEQCITAAGFSVGEYAALVFAGAISFEDALRIVSLRAQAMQEASEATPSGMYSVFVSSQSRLGLACELARDWCKKHGIVKPECGIANYMYPGCKVVAGHDEALKFILLNKEEFGLLRMRRLPVSGAFHTPLMGEVIGPLRDALKQIEIRAPLIHVHSNVDGMRYRNPEHIRKQLVKQVLKPVKWEQTMHAIYERKPDVLFPRTYEVGPGKQLTTILKMVNRKAADICTPVL</sequence>
<proteinExistence type="predicted"/>
<dbReference type="InterPro" id="IPR016035">
    <property type="entry name" value="Acyl_Trfase/lysoPLipase"/>
</dbReference>
<accession>A0ABM1FAX4</accession>
<evidence type="ECO:0000256" key="1">
    <source>
        <dbReference type="SAM" id="MobiDB-lite"/>
    </source>
</evidence>
<dbReference type="Gene3D" id="3.30.70.250">
    <property type="entry name" value="Malonyl-CoA ACP transacylase, ACP-binding"/>
    <property type="match status" value="1"/>
</dbReference>
<keyword evidence="3" id="KW-1185">Reference proteome</keyword>
<dbReference type="InterPro" id="IPR016036">
    <property type="entry name" value="Malonyl_transacylase_ACP-bd"/>
</dbReference>
<evidence type="ECO:0000313" key="4">
    <source>
        <dbReference type="RefSeq" id="XP_014681595.1"/>
    </source>
</evidence>
<dbReference type="InterPro" id="IPR001227">
    <property type="entry name" value="Ac_transferase_dom_sf"/>
</dbReference>
<dbReference type="Proteomes" id="UP000695022">
    <property type="component" value="Unplaced"/>
</dbReference>